<name>A0A2X0QI91_BROTH</name>
<dbReference type="EMBL" id="OUNC01000013">
    <property type="protein sequence ID" value="SPP28435.1"/>
    <property type="molecule type" value="Genomic_DNA"/>
</dbReference>
<feature type="region of interest" description="Disordered" evidence="1">
    <location>
        <begin position="255"/>
        <end position="276"/>
    </location>
</feature>
<dbReference type="NCBIfam" id="TIGR00616">
    <property type="entry name" value="rect"/>
    <property type="match status" value="1"/>
</dbReference>
<dbReference type="InterPro" id="IPR018330">
    <property type="entry name" value="RecT_fam"/>
</dbReference>
<sequence length="276" mass="30969">MTVADKLKNEIANKQNNNEVNTEQQYSGLKGLLVQASVKKRFDDVLGKRASQFSSSLLNLYNGDPAIQEAEPMSIMASAMIAATLDLPIDKNLGFAWIVPFWDSKKRCKSAQFQLGYKGYIQLAQRTGQYKSINAIAVYEGELISWNALTEEIEFNPDGRTSDKVVGYCGYFKLINGFEKKVFWTAEQIENHRVKHNKAKDKKALNGVWRSDYDAMAIKTVIRNLLGKWGILSVEMQTALTNDESENVVVTDENGKNVFDAPDEKKINAPLEEGAE</sequence>
<accession>A0A2X0QI91</accession>
<gene>
    <name evidence="2" type="primary">yqaK</name>
    <name evidence="2" type="ORF">BTBSAS_200022</name>
</gene>
<dbReference type="Pfam" id="PF03837">
    <property type="entry name" value="RecT"/>
    <property type="match status" value="1"/>
</dbReference>
<dbReference type="InterPro" id="IPR004590">
    <property type="entry name" value="ssDNA_annealing_RecT"/>
</dbReference>
<evidence type="ECO:0000313" key="2">
    <source>
        <dbReference type="EMBL" id="SPP28435.1"/>
    </source>
</evidence>
<dbReference type="GO" id="GO:0006259">
    <property type="term" value="P:DNA metabolic process"/>
    <property type="evidence" value="ECO:0007669"/>
    <property type="project" value="InterPro"/>
</dbReference>
<dbReference type="GO" id="GO:0003677">
    <property type="term" value="F:DNA binding"/>
    <property type="evidence" value="ECO:0007669"/>
    <property type="project" value="InterPro"/>
</dbReference>
<evidence type="ECO:0000256" key="1">
    <source>
        <dbReference type="SAM" id="MobiDB-lite"/>
    </source>
</evidence>
<organism evidence="2 3">
    <name type="scientific">Brochothrix thermosphacta</name>
    <name type="common">Microbacterium thermosphactum</name>
    <dbReference type="NCBI Taxonomy" id="2756"/>
    <lineage>
        <taxon>Bacteria</taxon>
        <taxon>Bacillati</taxon>
        <taxon>Bacillota</taxon>
        <taxon>Bacilli</taxon>
        <taxon>Bacillales</taxon>
        <taxon>Listeriaceae</taxon>
        <taxon>Brochothrix</taxon>
    </lineage>
</organism>
<reference evidence="3" key="1">
    <citation type="submission" date="2018-04" db="EMBL/GenBank/DDBJ databases">
        <authorList>
            <person name="Illikoud N."/>
        </authorList>
    </citation>
    <scope>NUCLEOTIDE SEQUENCE [LARGE SCALE GENOMIC DNA]</scope>
</reference>
<dbReference type="RefSeq" id="WP_120487788.1">
    <property type="nucleotide sequence ID" value="NZ_OUNC01000013.1"/>
</dbReference>
<protein>
    <submittedName>
        <fullName evidence="2">Putative DNA recombination protein skin element</fullName>
    </submittedName>
</protein>
<dbReference type="AlphaFoldDB" id="A0A2X0QI91"/>
<proteinExistence type="predicted"/>
<evidence type="ECO:0000313" key="3">
    <source>
        <dbReference type="Proteomes" id="UP000270190"/>
    </source>
</evidence>
<dbReference type="Proteomes" id="UP000270190">
    <property type="component" value="Unassembled WGS sequence"/>
</dbReference>